<dbReference type="KEGG" id="ovb:NB640_12865"/>
<dbReference type="PRINTS" id="PR00081">
    <property type="entry name" value="GDHRDH"/>
</dbReference>
<dbReference type="Proteomes" id="UP001156215">
    <property type="component" value="Chromosome"/>
</dbReference>
<proteinExistence type="inferred from homology"/>
<name>A0A9E9LYV6_9BURK</name>
<dbReference type="Gene3D" id="3.40.50.720">
    <property type="entry name" value="NAD(P)-binding Rossmann-like Domain"/>
    <property type="match status" value="1"/>
</dbReference>
<comment type="similarity">
    <text evidence="1">Belongs to the short-chain dehydrogenases/reductases (SDR) family.</text>
</comment>
<dbReference type="PRINTS" id="PR00080">
    <property type="entry name" value="SDRFAMILY"/>
</dbReference>
<dbReference type="SUPFAM" id="SSF51735">
    <property type="entry name" value="NAD(P)-binding Rossmann-fold domains"/>
    <property type="match status" value="1"/>
</dbReference>
<organism evidence="3 4">
    <name type="scientific">Oxalobacter vibrioformis</name>
    <dbReference type="NCBI Taxonomy" id="933080"/>
    <lineage>
        <taxon>Bacteria</taxon>
        <taxon>Pseudomonadati</taxon>
        <taxon>Pseudomonadota</taxon>
        <taxon>Betaproteobacteria</taxon>
        <taxon>Burkholderiales</taxon>
        <taxon>Oxalobacteraceae</taxon>
        <taxon>Oxalobacter</taxon>
    </lineage>
</organism>
<sequence length="262" mass="27679">MSFTGKTCVVTGGANGIGRCIVEKFAAAGANVAFIDVDAAAGRKLAKAIGSQAYFMKGDIAKERVLSRFSNRVLDRFDTVDCIINNAAISRRGIFSGCSYDDFLYVQQVGVVAPYMLASLFLGAYGKGASIVNISSTRAFISQPDTESYTAAKGGISALTHALAISLSGQVRVNAISPGWIDSSAYYQEGKAGASQHAEADRQQHPAGRVGTPEDIAALALFLCGPDASFITGQNIIVDGGMTRQMIYHDDHGWSFDPNPGF</sequence>
<accession>A0A9E9LYV6</accession>
<dbReference type="RefSeq" id="WP_269309085.1">
    <property type="nucleotide sequence ID" value="NZ_CP098242.1"/>
</dbReference>
<dbReference type="PANTHER" id="PTHR24321:SF8">
    <property type="entry name" value="ESTRADIOL 17-BETA-DEHYDROGENASE 8-RELATED"/>
    <property type="match status" value="1"/>
</dbReference>
<evidence type="ECO:0000256" key="1">
    <source>
        <dbReference type="ARBA" id="ARBA00006484"/>
    </source>
</evidence>
<evidence type="ECO:0000313" key="3">
    <source>
        <dbReference type="EMBL" id="WAW10087.1"/>
    </source>
</evidence>
<dbReference type="PROSITE" id="PS00061">
    <property type="entry name" value="ADH_SHORT"/>
    <property type="match status" value="1"/>
</dbReference>
<dbReference type="PANTHER" id="PTHR24321">
    <property type="entry name" value="DEHYDROGENASES, SHORT CHAIN"/>
    <property type="match status" value="1"/>
</dbReference>
<keyword evidence="4" id="KW-1185">Reference proteome</keyword>
<dbReference type="Pfam" id="PF13561">
    <property type="entry name" value="adh_short_C2"/>
    <property type="match status" value="1"/>
</dbReference>
<gene>
    <name evidence="3" type="ORF">NB640_12865</name>
</gene>
<evidence type="ECO:0000256" key="2">
    <source>
        <dbReference type="ARBA" id="ARBA00023002"/>
    </source>
</evidence>
<dbReference type="EMBL" id="CP098242">
    <property type="protein sequence ID" value="WAW10087.1"/>
    <property type="molecule type" value="Genomic_DNA"/>
</dbReference>
<evidence type="ECO:0000313" key="4">
    <source>
        <dbReference type="Proteomes" id="UP001156215"/>
    </source>
</evidence>
<dbReference type="InterPro" id="IPR002347">
    <property type="entry name" value="SDR_fam"/>
</dbReference>
<dbReference type="AlphaFoldDB" id="A0A9E9LYV6"/>
<dbReference type="GO" id="GO:0016491">
    <property type="term" value="F:oxidoreductase activity"/>
    <property type="evidence" value="ECO:0007669"/>
    <property type="project" value="UniProtKB-KW"/>
</dbReference>
<dbReference type="InterPro" id="IPR036291">
    <property type="entry name" value="NAD(P)-bd_dom_sf"/>
</dbReference>
<dbReference type="InterPro" id="IPR020904">
    <property type="entry name" value="Sc_DH/Rdtase_CS"/>
</dbReference>
<keyword evidence="2" id="KW-0560">Oxidoreductase</keyword>
<dbReference type="FunFam" id="3.40.50.720:FF:000084">
    <property type="entry name" value="Short-chain dehydrogenase reductase"/>
    <property type="match status" value="1"/>
</dbReference>
<reference evidence="3" key="1">
    <citation type="journal article" date="2022" name="Front. Microbiol.">
        <title>New perspectives on an old grouping: The genomic and phenotypic variability of Oxalobacter formigenes and the implications for calcium oxalate stone prevention.</title>
        <authorList>
            <person name="Chmiel J.A."/>
            <person name="Carr C."/>
            <person name="Stuivenberg G.A."/>
            <person name="Venema R."/>
            <person name="Chanyi R.M."/>
            <person name="Al K.F."/>
            <person name="Giguere D."/>
            <person name="Say H."/>
            <person name="Akouris P.P."/>
            <person name="Dominguez Romero S.A."/>
            <person name="Kwong A."/>
            <person name="Tai V."/>
            <person name="Koval S.F."/>
            <person name="Razvi H."/>
            <person name="Bjazevic J."/>
            <person name="Burton J.P."/>
        </authorList>
    </citation>
    <scope>NUCLEOTIDE SEQUENCE</scope>
    <source>
        <strain evidence="3">WoOx3</strain>
    </source>
</reference>
<protein>
    <submittedName>
        <fullName evidence="3">SDR family oxidoreductase</fullName>
    </submittedName>
</protein>